<dbReference type="Gene3D" id="4.10.400.10">
    <property type="entry name" value="Low-density Lipoprotein Receptor"/>
    <property type="match status" value="1"/>
</dbReference>
<name>A0A4C1WHJ6_EUMVA</name>
<evidence type="ECO:0000313" key="3">
    <source>
        <dbReference type="EMBL" id="GBP49585.1"/>
    </source>
</evidence>
<keyword evidence="3" id="KW-0449">Lipoprotein</keyword>
<proteinExistence type="predicted"/>
<dbReference type="PROSITE" id="PS01209">
    <property type="entry name" value="LDLRA_1"/>
    <property type="match status" value="1"/>
</dbReference>
<dbReference type="Proteomes" id="UP000299102">
    <property type="component" value="Unassembled WGS sequence"/>
</dbReference>
<dbReference type="InterPro" id="IPR036055">
    <property type="entry name" value="LDL_receptor-like_sf"/>
</dbReference>
<feature type="disulfide bond" evidence="2">
    <location>
        <begin position="28"/>
        <end position="46"/>
    </location>
</feature>
<dbReference type="InterPro" id="IPR002172">
    <property type="entry name" value="LDrepeatLR_classA_rpt"/>
</dbReference>
<comment type="caution">
    <text evidence="3">The sequence shown here is derived from an EMBL/GenBank/DDBJ whole genome shotgun (WGS) entry which is preliminary data.</text>
</comment>
<dbReference type="FunFam" id="4.10.400.10:FF:000004">
    <property type="entry name" value="Low-density lipoprotein receptor-related protein 1"/>
    <property type="match status" value="1"/>
</dbReference>
<dbReference type="EMBL" id="BGZK01000548">
    <property type="protein sequence ID" value="GBP49585.1"/>
    <property type="molecule type" value="Genomic_DNA"/>
</dbReference>
<gene>
    <name evidence="3" type="primary">Lrp2</name>
    <name evidence="3" type="ORF">EVAR_97882_1</name>
</gene>
<dbReference type="Pfam" id="PF00057">
    <property type="entry name" value="Ldl_recept_a"/>
    <property type="match status" value="1"/>
</dbReference>
<dbReference type="AlphaFoldDB" id="A0A4C1WHJ6"/>
<dbReference type="SMART" id="SM00192">
    <property type="entry name" value="LDLa"/>
    <property type="match status" value="1"/>
</dbReference>
<sequence length="122" mass="13515">MDDPKRITSVLKLLGPNMGVCSLKHFECGNGKCIPLTWVCDRDNDCGDFTDENIEECKKKVSDILVAVTEKTLGLIGIWLRLLTRDESPRLAGARRAPPASGAHASTTSHLAFIETMPFFFY</sequence>
<dbReference type="SUPFAM" id="SSF57424">
    <property type="entry name" value="LDL receptor-like module"/>
    <property type="match status" value="1"/>
</dbReference>
<keyword evidence="4" id="KW-1185">Reference proteome</keyword>
<dbReference type="InterPro" id="IPR023415">
    <property type="entry name" value="LDLR_class-A_CS"/>
</dbReference>
<evidence type="ECO:0000256" key="2">
    <source>
        <dbReference type="PROSITE-ProRule" id="PRU00124"/>
    </source>
</evidence>
<evidence type="ECO:0000313" key="4">
    <source>
        <dbReference type="Proteomes" id="UP000299102"/>
    </source>
</evidence>
<dbReference type="STRING" id="151549.A0A4C1WHJ6"/>
<evidence type="ECO:0000256" key="1">
    <source>
        <dbReference type="ARBA" id="ARBA00023157"/>
    </source>
</evidence>
<comment type="caution">
    <text evidence="2">Lacks conserved residue(s) required for the propagation of feature annotation.</text>
</comment>
<accession>A0A4C1WHJ6</accession>
<keyword evidence="1 2" id="KW-1015">Disulfide bond</keyword>
<dbReference type="CDD" id="cd00112">
    <property type="entry name" value="LDLa"/>
    <property type="match status" value="1"/>
</dbReference>
<feature type="disulfide bond" evidence="2">
    <location>
        <begin position="21"/>
        <end position="33"/>
    </location>
</feature>
<dbReference type="OrthoDB" id="19606at2759"/>
<protein>
    <submittedName>
        <fullName evidence="3">Low-density lipoprotein receptor-related protein 2</fullName>
    </submittedName>
</protein>
<dbReference type="PROSITE" id="PS50068">
    <property type="entry name" value="LDLRA_2"/>
    <property type="match status" value="1"/>
</dbReference>
<reference evidence="3 4" key="1">
    <citation type="journal article" date="2019" name="Commun. Biol.">
        <title>The bagworm genome reveals a unique fibroin gene that provides high tensile strength.</title>
        <authorList>
            <person name="Kono N."/>
            <person name="Nakamura H."/>
            <person name="Ohtoshi R."/>
            <person name="Tomita M."/>
            <person name="Numata K."/>
            <person name="Arakawa K."/>
        </authorList>
    </citation>
    <scope>NUCLEOTIDE SEQUENCE [LARGE SCALE GENOMIC DNA]</scope>
</reference>
<organism evidence="3 4">
    <name type="scientific">Eumeta variegata</name>
    <name type="common">Bagworm moth</name>
    <name type="synonym">Eumeta japonica</name>
    <dbReference type="NCBI Taxonomy" id="151549"/>
    <lineage>
        <taxon>Eukaryota</taxon>
        <taxon>Metazoa</taxon>
        <taxon>Ecdysozoa</taxon>
        <taxon>Arthropoda</taxon>
        <taxon>Hexapoda</taxon>
        <taxon>Insecta</taxon>
        <taxon>Pterygota</taxon>
        <taxon>Neoptera</taxon>
        <taxon>Endopterygota</taxon>
        <taxon>Lepidoptera</taxon>
        <taxon>Glossata</taxon>
        <taxon>Ditrysia</taxon>
        <taxon>Tineoidea</taxon>
        <taxon>Psychidae</taxon>
        <taxon>Oiketicinae</taxon>
        <taxon>Eumeta</taxon>
    </lineage>
</organism>
<keyword evidence="3" id="KW-0675">Receptor</keyword>